<keyword evidence="5 9" id="KW-0067">ATP-binding</keyword>
<evidence type="ECO:0000313" key="12">
    <source>
        <dbReference type="EMBL" id="GBR72842.1"/>
    </source>
</evidence>
<comment type="catalytic activity">
    <reaction evidence="8">
        <text>L-aspartate + L-glutamine + ATP + H2O = L-asparagine + L-glutamate + AMP + diphosphate + H(+)</text>
        <dbReference type="Rhea" id="RHEA:12228"/>
        <dbReference type="ChEBI" id="CHEBI:15377"/>
        <dbReference type="ChEBI" id="CHEBI:15378"/>
        <dbReference type="ChEBI" id="CHEBI:29985"/>
        <dbReference type="ChEBI" id="CHEBI:29991"/>
        <dbReference type="ChEBI" id="CHEBI:30616"/>
        <dbReference type="ChEBI" id="CHEBI:33019"/>
        <dbReference type="ChEBI" id="CHEBI:58048"/>
        <dbReference type="ChEBI" id="CHEBI:58359"/>
        <dbReference type="ChEBI" id="CHEBI:456215"/>
        <dbReference type="EC" id="6.3.5.4"/>
    </reaction>
</comment>
<evidence type="ECO:0000256" key="1">
    <source>
        <dbReference type="ARBA" id="ARBA00005187"/>
    </source>
</evidence>
<evidence type="ECO:0000256" key="6">
    <source>
        <dbReference type="ARBA" id="ARBA00022888"/>
    </source>
</evidence>
<dbReference type="InterPro" id="IPR014729">
    <property type="entry name" value="Rossmann-like_a/b/a_fold"/>
</dbReference>
<dbReference type="GO" id="GO:0005829">
    <property type="term" value="C:cytosol"/>
    <property type="evidence" value="ECO:0007669"/>
    <property type="project" value="TreeGrafter"/>
</dbReference>
<accession>A0A388T9S0</accession>
<dbReference type="CDD" id="cd00712">
    <property type="entry name" value="AsnB"/>
    <property type="match status" value="1"/>
</dbReference>
<sequence length="610" mass="69758">MTDTLIRRGPDAEGCKIMRRGAVQRTAARSGEKWIGLGHRRLKIIDLSDSANQPFVYGSLTLIFNGEIYNFQELRHKYLAGEVFATHSDTEVALKMYQKFGAACVKHFRGMFALAVYDAEQDSLFLAVDQTGKKPLYYYHADNVFVFASGIDALLTQPEVKTSVDFRALDDFLTFNYIVSDRSAFQDIYKLSAGHTLTFAAGQLKLEKYWDIDYRPKLNISLQDALTQTEEILREVVNLRLIADVPLGAHLSGGVDSSLITALLAERGRVKTFAIGFTQKDFSELAYARIVAQKFNTEHYEFTVTPDAVSILPELIDSYDEPNADPSQIPMHYLCKLTREHVTVALNGDGGDECFGGYERYQGMLYQNLFRKIPKPLRQIFYAGIRSLPESAAHRSFLRRLKWLCQVSLSDAAESYYQANLSFDNALKNKLYTDKMPRGCGAQEFRQVFANAPADNLVDKMLYTDLKLYLRNDLLVKADRAAMYHSLEGRSPFLDTRLLEFTAGLPARYKIHNFQLKYLLKKIAAKYLPKEIIYRKKQGFGVPLNAWFRNELKQYAEDLFNNSLLVSSGYFNKNALLNLLSEQQHGVNHGRRLFTLVILENWLRKYRKYV</sequence>
<dbReference type="InterPro" id="IPR001962">
    <property type="entry name" value="Asn_synthase"/>
</dbReference>
<dbReference type="Gene3D" id="3.40.50.620">
    <property type="entry name" value="HUPs"/>
    <property type="match status" value="1"/>
</dbReference>
<evidence type="ECO:0000256" key="10">
    <source>
        <dbReference type="PIRSR" id="PIRSR001589-3"/>
    </source>
</evidence>
<feature type="site" description="Important for beta-aspartyl-AMP intermediate formation" evidence="10">
    <location>
        <position position="349"/>
    </location>
</feature>
<evidence type="ECO:0000256" key="8">
    <source>
        <dbReference type="ARBA" id="ARBA00048741"/>
    </source>
</evidence>
<gene>
    <name evidence="12" type="primary">asnB</name>
    <name evidence="12" type="ORF">NO1_0300</name>
</gene>
<dbReference type="Proteomes" id="UP000269352">
    <property type="component" value="Unassembled WGS sequence"/>
</dbReference>
<dbReference type="SUPFAM" id="SSF52402">
    <property type="entry name" value="Adenine nucleotide alpha hydrolases-like"/>
    <property type="match status" value="1"/>
</dbReference>
<evidence type="ECO:0000256" key="3">
    <source>
        <dbReference type="ARBA" id="ARBA00012737"/>
    </source>
</evidence>
<dbReference type="PANTHER" id="PTHR43284">
    <property type="entry name" value="ASPARAGINE SYNTHETASE (GLUTAMINE-HYDROLYZING)"/>
    <property type="match status" value="1"/>
</dbReference>
<keyword evidence="7" id="KW-0315">Glutamine amidotransferase</keyword>
<organism evidence="12 13">
    <name type="scientific">Termititenax aidoneus</name>
    <dbReference type="NCBI Taxonomy" id="2218524"/>
    <lineage>
        <taxon>Bacteria</taxon>
        <taxon>Bacillati</taxon>
        <taxon>Candidatus Margulisiibacteriota</taxon>
        <taxon>Candidatus Termititenacia</taxon>
        <taxon>Candidatus Termititenacales</taxon>
        <taxon>Candidatus Termititenacaceae</taxon>
        <taxon>Candidatus Termititenax</taxon>
    </lineage>
</organism>
<comment type="similarity">
    <text evidence="2">Belongs to the asparagine synthetase family.</text>
</comment>
<keyword evidence="6" id="KW-0028">Amino-acid biosynthesis</keyword>
<evidence type="ECO:0000256" key="7">
    <source>
        <dbReference type="ARBA" id="ARBA00022962"/>
    </source>
</evidence>
<feature type="binding site" evidence="9">
    <location>
        <position position="275"/>
    </location>
    <ligand>
        <name>ATP</name>
        <dbReference type="ChEBI" id="CHEBI:30616"/>
    </ligand>
</feature>
<evidence type="ECO:0000313" key="13">
    <source>
        <dbReference type="Proteomes" id="UP000269352"/>
    </source>
</evidence>
<dbReference type="EMBL" id="BGZN01000003">
    <property type="protein sequence ID" value="GBR72842.1"/>
    <property type="molecule type" value="Genomic_DNA"/>
</dbReference>
<dbReference type="EC" id="6.3.5.4" evidence="3"/>
<dbReference type="Gene3D" id="3.60.20.10">
    <property type="entry name" value="Glutamine Phosphoribosylpyrophosphate, subunit 1, domain 1"/>
    <property type="match status" value="1"/>
</dbReference>
<proteinExistence type="inferred from homology"/>
<dbReference type="InterPro" id="IPR051786">
    <property type="entry name" value="ASN_synthetase/amidase"/>
</dbReference>
<dbReference type="CDD" id="cd01991">
    <property type="entry name" value="Asn_synthase_B_C"/>
    <property type="match status" value="1"/>
</dbReference>
<dbReference type="PROSITE" id="PS51278">
    <property type="entry name" value="GATASE_TYPE_2"/>
    <property type="match status" value="1"/>
</dbReference>
<dbReference type="GO" id="GO:0005524">
    <property type="term" value="F:ATP binding"/>
    <property type="evidence" value="ECO:0007669"/>
    <property type="project" value="UniProtKB-KW"/>
</dbReference>
<protein>
    <recommendedName>
        <fullName evidence="3">asparagine synthase (glutamine-hydrolyzing)</fullName>
        <ecNumber evidence="3">6.3.5.4</ecNumber>
    </recommendedName>
</protein>
<dbReference type="GO" id="GO:0004066">
    <property type="term" value="F:asparagine synthase (glutamine-hydrolyzing) activity"/>
    <property type="evidence" value="ECO:0007669"/>
    <property type="project" value="UniProtKB-EC"/>
</dbReference>
<keyword evidence="4 9" id="KW-0547">Nucleotide-binding</keyword>
<dbReference type="Pfam" id="PF13537">
    <property type="entry name" value="GATase_7"/>
    <property type="match status" value="1"/>
</dbReference>
<evidence type="ECO:0000256" key="5">
    <source>
        <dbReference type="ARBA" id="ARBA00022840"/>
    </source>
</evidence>
<comment type="pathway">
    <text evidence="1">Amino-acid biosynthesis; L-asparagine biosynthesis; L-asparagine from L-aspartate (L-Gln route): step 1/1.</text>
</comment>
<dbReference type="PIRSF" id="PIRSF001589">
    <property type="entry name" value="Asn_synthetase_glu-h"/>
    <property type="match status" value="1"/>
</dbReference>
<evidence type="ECO:0000256" key="2">
    <source>
        <dbReference type="ARBA" id="ARBA00005752"/>
    </source>
</evidence>
<evidence type="ECO:0000256" key="4">
    <source>
        <dbReference type="ARBA" id="ARBA00022741"/>
    </source>
</evidence>
<dbReference type="Pfam" id="PF00733">
    <property type="entry name" value="Asn_synthase"/>
    <property type="match status" value="1"/>
</dbReference>
<dbReference type="GO" id="GO:0006529">
    <property type="term" value="P:asparagine biosynthetic process"/>
    <property type="evidence" value="ECO:0007669"/>
    <property type="project" value="UniProtKB-KW"/>
</dbReference>
<dbReference type="NCBIfam" id="TIGR01536">
    <property type="entry name" value="asn_synth_AEB"/>
    <property type="match status" value="1"/>
</dbReference>
<comment type="caution">
    <text evidence="12">The sequence shown here is derived from an EMBL/GenBank/DDBJ whole genome shotgun (WGS) entry which is preliminary data.</text>
</comment>
<feature type="domain" description="Glutamine amidotransferase type-2" evidence="11">
    <location>
        <begin position="1"/>
        <end position="202"/>
    </location>
</feature>
<evidence type="ECO:0000256" key="9">
    <source>
        <dbReference type="PIRSR" id="PIRSR001589-2"/>
    </source>
</evidence>
<dbReference type="InterPro" id="IPR033738">
    <property type="entry name" value="AsnB_N"/>
</dbReference>
<dbReference type="InterPro" id="IPR029055">
    <property type="entry name" value="Ntn_hydrolases_N"/>
</dbReference>
<name>A0A388T9S0_TERA1</name>
<dbReference type="PANTHER" id="PTHR43284:SF1">
    <property type="entry name" value="ASPARAGINE SYNTHETASE"/>
    <property type="match status" value="1"/>
</dbReference>
<evidence type="ECO:0000259" key="11">
    <source>
        <dbReference type="PROSITE" id="PS51278"/>
    </source>
</evidence>
<dbReference type="InterPro" id="IPR006426">
    <property type="entry name" value="Asn_synth_AEB"/>
</dbReference>
<dbReference type="AlphaFoldDB" id="A0A388T9S0"/>
<dbReference type="InterPro" id="IPR017932">
    <property type="entry name" value="GATase_2_dom"/>
</dbReference>
<dbReference type="SUPFAM" id="SSF56235">
    <property type="entry name" value="N-terminal nucleophile aminohydrolases (Ntn hydrolases)"/>
    <property type="match status" value="1"/>
</dbReference>
<reference evidence="12 13" key="1">
    <citation type="journal article" date="2019" name="ISME J.">
        <title>Genome analyses of uncultured TG2/ZB3 bacteria in 'Margulisbacteria' specifically attached to ectosymbiotic spirochetes of protists in the termite gut.</title>
        <authorList>
            <person name="Utami Y.D."/>
            <person name="Kuwahara H."/>
            <person name="Igai K."/>
            <person name="Murakami T."/>
            <person name="Sugaya K."/>
            <person name="Morikawa T."/>
            <person name="Nagura Y."/>
            <person name="Yuki M."/>
            <person name="Deevong P."/>
            <person name="Inoue T."/>
            <person name="Kihara K."/>
            <person name="Lo N."/>
            <person name="Yamada A."/>
            <person name="Ohkuma M."/>
            <person name="Hongoh Y."/>
        </authorList>
    </citation>
    <scope>NUCLEOTIDE SEQUENCE [LARGE SCALE GENOMIC DNA]</scope>
    <source>
        <strain evidence="12">NkOx7-01</strain>
    </source>
</reference>
<keyword evidence="6" id="KW-0061">Asparagine biosynthesis</keyword>
<keyword evidence="13" id="KW-1185">Reference proteome</keyword>
<feature type="binding site" evidence="9">
    <location>
        <position position="89"/>
    </location>
    <ligand>
        <name>L-glutamine</name>
        <dbReference type="ChEBI" id="CHEBI:58359"/>
    </ligand>
</feature>